<feature type="non-terminal residue" evidence="1">
    <location>
        <position position="94"/>
    </location>
</feature>
<accession>A0ACC2F2Z7</accession>
<keyword evidence="2" id="KW-1185">Reference proteome</keyword>
<name>A0ACC2F2Z7_DALPE</name>
<protein>
    <submittedName>
        <fullName evidence="1">Uncharacterized protein</fullName>
    </submittedName>
</protein>
<dbReference type="EMBL" id="CM055762">
    <property type="protein sequence ID" value="KAJ7985732.1"/>
    <property type="molecule type" value="Genomic_DNA"/>
</dbReference>
<comment type="caution">
    <text evidence="1">The sequence shown here is derived from an EMBL/GenBank/DDBJ whole genome shotgun (WGS) entry which is preliminary data.</text>
</comment>
<proteinExistence type="predicted"/>
<gene>
    <name evidence="1" type="ORF">DPEC_G00343520</name>
</gene>
<dbReference type="Proteomes" id="UP001157502">
    <property type="component" value="Chromosome 35"/>
</dbReference>
<sequence length="94" mass="10921">MTHNKTGQTVNCYGGRSCVIKSSSHSSDLTIVQCLERRSLWKRVLKRNRSYFVFVVFFHVSFNKGYFSTVCISVWLVVFHDWCISVLDLPVQLN</sequence>
<evidence type="ECO:0000313" key="1">
    <source>
        <dbReference type="EMBL" id="KAJ7985732.1"/>
    </source>
</evidence>
<organism evidence="1 2">
    <name type="scientific">Dallia pectoralis</name>
    <name type="common">Alaska blackfish</name>
    <dbReference type="NCBI Taxonomy" id="75939"/>
    <lineage>
        <taxon>Eukaryota</taxon>
        <taxon>Metazoa</taxon>
        <taxon>Chordata</taxon>
        <taxon>Craniata</taxon>
        <taxon>Vertebrata</taxon>
        <taxon>Euteleostomi</taxon>
        <taxon>Actinopterygii</taxon>
        <taxon>Neopterygii</taxon>
        <taxon>Teleostei</taxon>
        <taxon>Protacanthopterygii</taxon>
        <taxon>Esociformes</taxon>
        <taxon>Umbridae</taxon>
        <taxon>Dallia</taxon>
    </lineage>
</organism>
<reference evidence="1" key="1">
    <citation type="submission" date="2021-05" db="EMBL/GenBank/DDBJ databases">
        <authorList>
            <person name="Pan Q."/>
            <person name="Jouanno E."/>
            <person name="Zahm M."/>
            <person name="Klopp C."/>
            <person name="Cabau C."/>
            <person name="Louis A."/>
            <person name="Berthelot C."/>
            <person name="Parey E."/>
            <person name="Roest Crollius H."/>
            <person name="Montfort J."/>
            <person name="Robinson-Rechavi M."/>
            <person name="Bouchez O."/>
            <person name="Lampietro C."/>
            <person name="Lopez Roques C."/>
            <person name="Donnadieu C."/>
            <person name="Postlethwait J."/>
            <person name="Bobe J."/>
            <person name="Dillon D."/>
            <person name="Chandos A."/>
            <person name="von Hippel F."/>
            <person name="Guiguen Y."/>
        </authorList>
    </citation>
    <scope>NUCLEOTIDE SEQUENCE</scope>
    <source>
        <strain evidence="1">YG-Jan2019</strain>
    </source>
</reference>
<evidence type="ECO:0000313" key="2">
    <source>
        <dbReference type="Proteomes" id="UP001157502"/>
    </source>
</evidence>